<evidence type="ECO:0000313" key="10">
    <source>
        <dbReference type="EMBL" id="SEA20404.1"/>
    </source>
</evidence>
<dbReference type="InterPro" id="IPR045851">
    <property type="entry name" value="AMP-bd_C_sf"/>
</dbReference>
<organism evidence="10 11">
    <name type="scientific">Microbulbifer marinus</name>
    <dbReference type="NCBI Taxonomy" id="658218"/>
    <lineage>
        <taxon>Bacteria</taxon>
        <taxon>Pseudomonadati</taxon>
        <taxon>Pseudomonadota</taxon>
        <taxon>Gammaproteobacteria</taxon>
        <taxon>Cellvibrionales</taxon>
        <taxon>Microbulbiferaceae</taxon>
        <taxon>Microbulbifer</taxon>
    </lineage>
</organism>
<dbReference type="InterPro" id="IPR050237">
    <property type="entry name" value="ATP-dep_AMP-bd_enzyme"/>
</dbReference>
<dbReference type="GO" id="GO:0016020">
    <property type="term" value="C:membrane"/>
    <property type="evidence" value="ECO:0007669"/>
    <property type="project" value="UniProtKB-SubCell"/>
</dbReference>
<evidence type="ECO:0000256" key="6">
    <source>
        <dbReference type="ARBA" id="ARBA00039545"/>
    </source>
</evidence>
<evidence type="ECO:0000256" key="2">
    <source>
        <dbReference type="ARBA" id="ARBA00005005"/>
    </source>
</evidence>
<evidence type="ECO:0000256" key="7">
    <source>
        <dbReference type="ARBA" id="ARBA00042773"/>
    </source>
</evidence>
<dbReference type="EMBL" id="FNQO01000002">
    <property type="protein sequence ID" value="SEA20404.1"/>
    <property type="molecule type" value="Genomic_DNA"/>
</dbReference>
<dbReference type="Gene3D" id="3.40.50.12780">
    <property type="entry name" value="N-terminal domain of ligase-like"/>
    <property type="match status" value="1"/>
</dbReference>
<keyword evidence="3" id="KW-0436">Ligase</keyword>
<evidence type="ECO:0000259" key="8">
    <source>
        <dbReference type="Pfam" id="PF00501"/>
    </source>
</evidence>
<evidence type="ECO:0000259" key="9">
    <source>
        <dbReference type="Pfam" id="PF13193"/>
    </source>
</evidence>
<feature type="domain" description="AMP-dependent synthetase/ligase" evidence="8">
    <location>
        <begin position="20"/>
        <end position="390"/>
    </location>
</feature>
<dbReference type="PROSITE" id="PS00455">
    <property type="entry name" value="AMP_BINDING"/>
    <property type="match status" value="1"/>
</dbReference>
<dbReference type="InterPro" id="IPR020845">
    <property type="entry name" value="AMP-binding_CS"/>
</dbReference>
<dbReference type="OrthoDB" id="9803968at2"/>
<dbReference type="Gene3D" id="3.30.300.30">
    <property type="match status" value="1"/>
</dbReference>
<dbReference type="Pfam" id="PF00501">
    <property type="entry name" value="AMP-binding"/>
    <property type="match status" value="1"/>
</dbReference>
<dbReference type="STRING" id="658218.SAMN05216562_2273"/>
<dbReference type="Proteomes" id="UP000198658">
    <property type="component" value="Unassembled WGS sequence"/>
</dbReference>
<proteinExistence type="predicted"/>
<keyword evidence="4" id="KW-0472">Membrane</keyword>
<keyword evidence="11" id="KW-1185">Reference proteome</keyword>
<evidence type="ECO:0000313" key="11">
    <source>
        <dbReference type="Proteomes" id="UP000198658"/>
    </source>
</evidence>
<dbReference type="SUPFAM" id="SSF56801">
    <property type="entry name" value="Acetyl-CoA synthetase-like"/>
    <property type="match status" value="1"/>
</dbReference>
<dbReference type="PANTHER" id="PTHR43767:SF8">
    <property type="entry name" value="LONG-CHAIN-FATTY-ACID--COA LIGASE"/>
    <property type="match status" value="1"/>
</dbReference>
<accession>A0A1H3ZAK8</accession>
<dbReference type="GO" id="GO:0004467">
    <property type="term" value="F:long-chain fatty acid-CoA ligase activity"/>
    <property type="evidence" value="ECO:0007669"/>
    <property type="project" value="UniProtKB-EC"/>
</dbReference>
<name>A0A1H3ZAK8_9GAMM</name>
<dbReference type="InterPro" id="IPR042099">
    <property type="entry name" value="ANL_N_sf"/>
</dbReference>
<protein>
    <recommendedName>
        <fullName evidence="6">Long-chain-fatty-acid--CoA ligase</fullName>
        <ecNumber evidence="5">6.2.1.3</ecNumber>
    </recommendedName>
    <alternativeName>
        <fullName evidence="7">Long-chain acyl-CoA synthetase</fullName>
    </alternativeName>
</protein>
<evidence type="ECO:0000256" key="3">
    <source>
        <dbReference type="ARBA" id="ARBA00022598"/>
    </source>
</evidence>
<evidence type="ECO:0000256" key="5">
    <source>
        <dbReference type="ARBA" id="ARBA00026121"/>
    </source>
</evidence>
<evidence type="ECO:0000256" key="4">
    <source>
        <dbReference type="ARBA" id="ARBA00023136"/>
    </source>
</evidence>
<dbReference type="RefSeq" id="WP_091388281.1">
    <property type="nucleotide sequence ID" value="NZ_FNQO01000002.1"/>
</dbReference>
<dbReference type="PANTHER" id="PTHR43767">
    <property type="entry name" value="LONG-CHAIN-FATTY-ACID--COA LIGASE"/>
    <property type="match status" value="1"/>
</dbReference>
<feature type="domain" description="AMP-binding enzyme C-terminal" evidence="9">
    <location>
        <begin position="440"/>
        <end position="513"/>
    </location>
</feature>
<dbReference type="InterPro" id="IPR025110">
    <property type="entry name" value="AMP-bd_C"/>
</dbReference>
<reference evidence="11" key="1">
    <citation type="submission" date="2016-10" db="EMBL/GenBank/DDBJ databases">
        <authorList>
            <person name="Varghese N."/>
            <person name="Submissions S."/>
        </authorList>
    </citation>
    <scope>NUCLEOTIDE SEQUENCE [LARGE SCALE GENOMIC DNA]</scope>
    <source>
        <strain evidence="11">CGMCC 1.10657</strain>
    </source>
</reference>
<dbReference type="EC" id="6.2.1.3" evidence="5"/>
<gene>
    <name evidence="10" type="ORF">SAMN05216562_2273</name>
</gene>
<dbReference type="InterPro" id="IPR000873">
    <property type="entry name" value="AMP-dep_synth/lig_dom"/>
</dbReference>
<comment type="subcellular location">
    <subcellularLocation>
        <location evidence="1">Membrane</location>
        <topology evidence="1">Peripheral membrane protein</topology>
    </subcellularLocation>
</comment>
<dbReference type="Pfam" id="PF13193">
    <property type="entry name" value="AMP-binding_C"/>
    <property type="match status" value="1"/>
</dbReference>
<evidence type="ECO:0000256" key="1">
    <source>
        <dbReference type="ARBA" id="ARBA00004170"/>
    </source>
</evidence>
<comment type="pathway">
    <text evidence="2">Lipid metabolism; fatty acid beta-oxidation.</text>
</comment>
<dbReference type="CDD" id="cd05936">
    <property type="entry name" value="FC-FACS_FadD_like"/>
    <property type="match status" value="1"/>
</dbReference>
<sequence length="530" mass="57988">MSEQKLYPQFRNAAEFIEFHCNKFSDKPAYHCLGQTLTFAELEEKSRSLAKWLQYECGLQAGDRIAIQLPNITQYPIAAYAALRAGLVVVNTNPLYTPREMQHQFSDSGARALVILSDMLPKFEQIKADTGIENVLVTGAADLIAPPKEKTHGYHDFVAALEQGAALPKLQPLTATREDIAVLQYTGGTTGVAKGAALTHENILANAAQMLDRISQRCAEGEEIFVCPLPLYHIYAFTVNMLALFSLGAMNILIPNPRDLDGFVKTIEPFQFTGLAGINTLFVGLCRHPGFQALDFSSLKVTFSGGSALTSAAAELWQSVTRCPVTEGYGLSETSPVATLNTFDAEEIGTVGSPLLQTKVEAWDEDGNTLPVDEVGELVISGPQVMLGYWQRPDETAKVMHNGFFRTGDMGMVQANGNIKIVDRLKDMIIVSGFNVYPNEVEDVLTRHPQIIEAAVTGTEDDKTGEAVVAHLVLAGDISEQEIVEYCRQELTGYKVPKHVIVHKELPKSTVGKILRRELRDQPVPAAEPA</sequence>
<dbReference type="AlphaFoldDB" id="A0A1H3ZAK8"/>